<evidence type="ECO:0000313" key="2">
    <source>
        <dbReference type="EMBL" id="CDR95351.1"/>
    </source>
</evidence>
<dbReference type="RefSeq" id="XP_012767537.1">
    <property type="nucleotide sequence ID" value="XM_012912083.1"/>
</dbReference>
<proteinExistence type="predicted"/>
<keyword evidence="3" id="KW-1185">Reference proteome</keyword>
<sequence length="1978" mass="222692">MGLDELSVAQQELLHPLIKLKRKTSRESLGSLSELVSGLSRLYNEFADGIHQLELKASNFSFLTGVSNPSSSEALRQIRSDISYSDETVHLITKEQKGLYAVWTAIFRLLSLTRKDASQFASLLTQSVCDPLTLLCDEFSEGFHEPVDQLEMSDVLNFIPNLKTLRMAPAFHHCGARKYVENVLKAYRDLQQSLENEKEVVGDAIGINDGKSQAKAVNKTVKAKISLGKHIQQLFEQAPAMKILISKGVSKDVIEKLATLKLRKTPHTVGEIQTNPADFHERFCSLEKRRLSVFSSCLQILVEALVNYDRSSYNNLSELYQATVEFSPEADYGQFESLILGARVSHTSGHSRIFDEIWLPKEFGQLDTLKVGKQSSVYPVLHQSTEVEDFNDDSETVVDAPITSPSKGDKRRQVAMVVRDIEPSISGVDDSSGSGVLQSSNALESHTTPKILGIATSGTSDAMEHPTTLTDGYIDCSKNGTSVLSSHGNLEGSTNVGDTSTATRDIHPDGTMQPEKEPHLLSPQVVQPVRSAGEICQGSGRVSRDSNVIGRNHENYEAPQEHSTEKVDTARVENMYECVLRCGRDNKGGTPGIRRSSSALPCYVRNISIPLYKHIRHDKKNHGVSENKEHGNHEHVEPEKKRGNRKYKDTDSSLPNMKYDNEHVTNNPEEPSKGCINFDFETFKTAKEILLATLRRSDAYFLGLYRDFSAGKQKPLNLFVDEISAMLDDDPRNFPYPFELPSHMMRKPSGGKLVQSSAPEALCASTVTQMGASDSVGKTYNLNIRRVMQLPYKIDGSMDVCQWNIFALESLLLLHKHLSSFLTHPCLSNDYNGTIKDFLLKNLGIIEHLVTRIRNFIEVFRNRINISRQHFAVLDLVLTPRDSFVNTSPHIRIHPMDVRYRILLLIDSLYKNDVPLSNGILFDLTDFHNFIHRQLCVLKLSFSQKLARVIRRIPVLDGDLDSRWRGALESEDPKAILDLKFTFKGSANVERVTNEILLLLCECIGTLNSLRRVLLQGKWGRKTVRDSDCTSTYAKLIQLIKRTVQLEDLDNTLMGLLRMSENSQFASTLNKSCSTCALKSVNAPQKQAICKRCLESTLAERRNSLRFSCGRRDTPKELKIPISEADEYFCTPMSVFNDEDISVLKRVSGRRGCFNMCISRRNSRHVDMNDAVINPYFLCPMETVKLSRTWKLDDWIVLRIASCYHHCFADNLAFSDWSTNFTTIEYVVYFISTGSLLNFLLFKEPHNEGYTDICTLFNALLSVGSMHTRRNEAPYYPSANTCFARGTSGAVRVDNGGSIERDLYQDIFTLLQVPHNVAVLPKVLGDIDLYLTIDMREAASCFKKMHNVNGVPTYSSLQHSDLLSRENLNDRLSATKVQIAGMQLNRAGYKVYRLVLDSICYNIPMMTALRRSDSMSLINSSPCEQLVTNVLVLRVLTKNFRRTVLEQLMHFNPEEGVNALSYKLSTFVLINRLLFRNELEMNVKGEEGPLDSQSLLEVNESGLSMDFILRRVVVEQAKNAVITSLTGLDAFKIDDIDTLGATCIDNIVTSIKEHLMFAAVWDEFLPNGDFATLFTNACIHFIKVEINKRTNRPLDVCKVMPSAQKLRLLQREVETSRLVKTNGNTQQNDLLKVLQFSFQDTGAVGRDLLAEHCDIMEIIGMSELNKRLSTFKDIVTRGMKNEDWTRLGSQYHTCAVVDMATVLNATLNATLSLRVPLENLLVPLTSSLENVLNHYFITVAGAKVAETIDQAFSSLRSESGLAVEVLKKLGNVGDIDKTLLQMSNMLYLGNYLTNCQDNILQYYHGMLTERCDGSDEVHRKLSTDVYRDSSKFFSFDFDSFLAMKELALVPASKRLIQRQCEHHLQTLARLCSLKMLHPISTQLYQPTVVQGNRFPQFLDLIEGLCFNFCKLGSTCGPALLAVFEVSFHCLMSAFQRTRCLRQELPLLRNDLRSLELTAQKHHQDVSDLVIAASELIKQ</sequence>
<organism evidence="2 3">
    <name type="scientific">Babesia bigemina</name>
    <dbReference type="NCBI Taxonomy" id="5866"/>
    <lineage>
        <taxon>Eukaryota</taxon>
        <taxon>Sar</taxon>
        <taxon>Alveolata</taxon>
        <taxon>Apicomplexa</taxon>
        <taxon>Aconoidasida</taxon>
        <taxon>Piroplasmida</taxon>
        <taxon>Babesiidae</taxon>
        <taxon>Babesia</taxon>
    </lineage>
</organism>
<dbReference type="KEGG" id="bbig:BBBOND_0205090"/>
<dbReference type="Proteomes" id="UP000033188">
    <property type="component" value="Chromosome 2"/>
</dbReference>
<dbReference type="OMA" id="TRGMKNE"/>
<dbReference type="GeneID" id="24563892"/>
<protein>
    <submittedName>
        <fullName evidence="2">Uncharacterized protein</fullName>
    </submittedName>
</protein>
<gene>
    <name evidence="2" type="ORF">BBBOND_0205090</name>
</gene>
<evidence type="ECO:0000313" key="3">
    <source>
        <dbReference type="Proteomes" id="UP000033188"/>
    </source>
</evidence>
<accession>A0A061D3S1</accession>
<dbReference type="EMBL" id="LK391708">
    <property type="protein sequence ID" value="CDR95351.1"/>
    <property type="molecule type" value="Genomic_DNA"/>
</dbReference>
<name>A0A061D3S1_BABBI</name>
<dbReference type="VEuPathDB" id="PiroplasmaDB:BBBOND_0205090"/>
<evidence type="ECO:0000256" key="1">
    <source>
        <dbReference type="SAM" id="MobiDB-lite"/>
    </source>
</evidence>
<feature type="region of interest" description="Disordered" evidence="1">
    <location>
        <begin position="620"/>
        <end position="670"/>
    </location>
</feature>
<feature type="compositionally biased region" description="Basic and acidic residues" evidence="1">
    <location>
        <begin position="621"/>
        <end position="651"/>
    </location>
</feature>
<reference evidence="3" key="1">
    <citation type="submission" date="2014-06" db="EMBL/GenBank/DDBJ databases">
        <authorList>
            <person name="Aslett M."/>
            <person name="De Silva N."/>
        </authorList>
    </citation>
    <scope>NUCLEOTIDE SEQUENCE [LARGE SCALE GENOMIC DNA]</scope>
    <source>
        <strain evidence="3">Bond</strain>
    </source>
</reference>
<dbReference type="OrthoDB" id="341860at2759"/>